<dbReference type="NCBIfam" id="TIGR00377">
    <property type="entry name" value="ant_ant_sig"/>
    <property type="match status" value="1"/>
</dbReference>
<dbReference type="PANTHER" id="PTHR33495:SF2">
    <property type="entry name" value="ANTI-SIGMA FACTOR ANTAGONIST TM_1081-RELATED"/>
    <property type="match status" value="1"/>
</dbReference>
<comment type="caution">
    <text evidence="4">The sequence shown here is derived from an EMBL/GenBank/DDBJ whole genome shotgun (WGS) entry which is preliminary data.</text>
</comment>
<comment type="similarity">
    <text evidence="1 2">Belongs to the anti-sigma-factor antagonist family.</text>
</comment>
<dbReference type="AlphaFoldDB" id="A0A4R1KA18"/>
<evidence type="ECO:0000256" key="1">
    <source>
        <dbReference type="ARBA" id="ARBA00009013"/>
    </source>
</evidence>
<dbReference type="OrthoDB" id="9796601at2"/>
<protein>
    <recommendedName>
        <fullName evidence="2">Anti-sigma factor antagonist</fullName>
    </recommendedName>
</protein>
<evidence type="ECO:0000256" key="2">
    <source>
        <dbReference type="RuleBase" id="RU003749"/>
    </source>
</evidence>
<dbReference type="PANTHER" id="PTHR33495">
    <property type="entry name" value="ANTI-SIGMA FACTOR ANTAGONIST TM_1081-RELATED-RELATED"/>
    <property type="match status" value="1"/>
</dbReference>
<dbReference type="Proteomes" id="UP000294614">
    <property type="component" value="Unassembled WGS sequence"/>
</dbReference>
<dbReference type="InterPro" id="IPR036513">
    <property type="entry name" value="STAS_dom_sf"/>
</dbReference>
<dbReference type="InterPro" id="IPR002645">
    <property type="entry name" value="STAS_dom"/>
</dbReference>
<evidence type="ECO:0000313" key="5">
    <source>
        <dbReference type="Proteomes" id="UP000294614"/>
    </source>
</evidence>
<dbReference type="PROSITE" id="PS50801">
    <property type="entry name" value="STAS"/>
    <property type="match status" value="1"/>
</dbReference>
<reference evidence="4 5" key="1">
    <citation type="submission" date="2019-03" db="EMBL/GenBank/DDBJ databases">
        <title>Genomic Encyclopedia of Type Strains, Phase IV (KMG-IV): sequencing the most valuable type-strain genomes for metagenomic binning, comparative biology and taxonomic classification.</title>
        <authorList>
            <person name="Goeker M."/>
        </authorList>
    </citation>
    <scope>NUCLEOTIDE SEQUENCE [LARGE SCALE GENOMIC DNA]</scope>
    <source>
        <strain evidence="4 5">DSM 24984</strain>
    </source>
</reference>
<evidence type="ECO:0000259" key="3">
    <source>
        <dbReference type="PROSITE" id="PS50801"/>
    </source>
</evidence>
<dbReference type="SUPFAM" id="SSF52091">
    <property type="entry name" value="SpoIIaa-like"/>
    <property type="match status" value="1"/>
</dbReference>
<dbReference type="CDD" id="cd07043">
    <property type="entry name" value="STAS_anti-anti-sigma_factors"/>
    <property type="match status" value="1"/>
</dbReference>
<dbReference type="Gene3D" id="3.30.750.24">
    <property type="entry name" value="STAS domain"/>
    <property type="match status" value="1"/>
</dbReference>
<dbReference type="GO" id="GO:0043856">
    <property type="term" value="F:anti-sigma factor antagonist activity"/>
    <property type="evidence" value="ECO:0007669"/>
    <property type="project" value="InterPro"/>
</dbReference>
<sequence>MKITVEDKGTAKVIRPYGKIDILTSSELRSTLGELTKKKVMKIIVDLAQVTYLDSSGLATLLESLKNLKEYEGKMQLANVPERILKVLSLMKLDLIFDIIQDDTL</sequence>
<proteinExistence type="inferred from homology"/>
<keyword evidence="5" id="KW-1185">Reference proteome</keyword>
<organism evidence="4 5">
    <name type="scientific">Seleniivibrio woodruffii</name>
    <dbReference type="NCBI Taxonomy" id="1078050"/>
    <lineage>
        <taxon>Bacteria</taxon>
        <taxon>Pseudomonadati</taxon>
        <taxon>Deferribacterota</taxon>
        <taxon>Deferribacteres</taxon>
        <taxon>Deferribacterales</taxon>
        <taxon>Geovibrionaceae</taxon>
        <taxon>Seleniivibrio</taxon>
    </lineage>
</organism>
<dbReference type="EMBL" id="SMGG01000004">
    <property type="protein sequence ID" value="TCK60880.1"/>
    <property type="molecule type" value="Genomic_DNA"/>
</dbReference>
<dbReference type="InterPro" id="IPR003658">
    <property type="entry name" value="Anti-sigma_ant"/>
</dbReference>
<feature type="domain" description="STAS" evidence="3">
    <location>
        <begin position="1"/>
        <end position="105"/>
    </location>
</feature>
<gene>
    <name evidence="4" type="ORF">C8D98_1759</name>
</gene>
<accession>A0A4R1KA18</accession>
<name>A0A4R1KA18_9BACT</name>
<evidence type="ECO:0000313" key="4">
    <source>
        <dbReference type="EMBL" id="TCK60880.1"/>
    </source>
</evidence>
<dbReference type="Pfam" id="PF01740">
    <property type="entry name" value="STAS"/>
    <property type="match status" value="1"/>
</dbReference>
<dbReference type="RefSeq" id="WP_132873741.1">
    <property type="nucleotide sequence ID" value="NZ_JAJUHT010000001.1"/>
</dbReference>